<feature type="domain" description="Phage tail tape measure protein" evidence="3">
    <location>
        <begin position="228"/>
        <end position="416"/>
    </location>
</feature>
<evidence type="ECO:0000313" key="5">
    <source>
        <dbReference type="Proteomes" id="UP000027931"/>
    </source>
</evidence>
<accession>A0A074LIS8</accession>
<dbReference type="EMBL" id="JMIR01000049">
    <property type="protein sequence ID" value="KEO81034.1"/>
    <property type="molecule type" value="Genomic_DNA"/>
</dbReference>
<proteinExistence type="predicted"/>
<dbReference type="NCBIfam" id="TIGR01760">
    <property type="entry name" value="tape_meas_TP901"/>
    <property type="match status" value="2"/>
</dbReference>
<dbReference type="STRING" id="1157490.EL26_22915"/>
<evidence type="ECO:0000256" key="1">
    <source>
        <dbReference type="ARBA" id="ARBA00022612"/>
    </source>
</evidence>
<feature type="region of interest" description="Disordered" evidence="2">
    <location>
        <begin position="1"/>
        <end position="23"/>
    </location>
</feature>
<dbReference type="PANTHER" id="PTHR37813:SF1">
    <property type="entry name" value="FELS-2 PROPHAGE PROTEIN"/>
    <property type="match status" value="1"/>
</dbReference>
<dbReference type="Gene3D" id="1.10.287.950">
    <property type="entry name" value="Methyl-accepting chemotaxis protein"/>
    <property type="match status" value="1"/>
</dbReference>
<dbReference type="OrthoDB" id="28713at2"/>
<keyword evidence="1" id="KW-1188">Viral release from host cell</keyword>
<dbReference type="RefSeq" id="WP_038094313.1">
    <property type="nucleotide sequence ID" value="NZ_JMIR01000049.1"/>
</dbReference>
<gene>
    <name evidence="4" type="ORF">EL26_22915</name>
</gene>
<dbReference type="PANTHER" id="PTHR37813">
    <property type="entry name" value="FELS-2 PROPHAGE PROTEIN"/>
    <property type="match status" value="1"/>
</dbReference>
<dbReference type="Pfam" id="PF10145">
    <property type="entry name" value="PhageMin_Tail"/>
    <property type="match status" value="1"/>
</dbReference>
<dbReference type="AlphaFoldDB" id="A0A074LIS8"/>
<dbReference type="InterPro" id="IPR010090">
    <property type="entry name" value="Phage_tape_meas"/>
</dbReference>
<organism evidence="4 5">
    <name type="scientific">Tumebacillus flagellatus</name>
    <dbReference type="NCBI Taxonomy" id="1157490"/>
    <lineage>
        <taxon>Bacteria</taxon>
        <taxon>Bacillati</taxon>
        <taxon>Bacillota</taxon>
        <taxon>Bacilli</taxon>
        <taxon>Bacillales</taxon>
        <taxon>Alicyclobacillaceae</taxon>
        <taxon>Tumebacillus</taxon>
    </lineage>
</organism>
<evidence type="ECO:0000313" key="4">
    <source>
        <dbReference type="EMBL" id="KEO81034.1"/>
    </source>
</evidence>
<name>A0A074LIS8_9BACL</name>
<dbReference type="Proteomes" id="UP000027931">
    <property type="component" value="Unassembled WGS sequence"/>
</dbReference>
<sequence length="932" mass="97272">MSNKDFQVSMKITADNKSATKSIQEVEKDLGDLSKESKSAAGNAKAVSTELGNVGKQAKDVASNTKNAASGIDAISKEAKDAAANAKLTASELGNISKESREAAQEAKKAAEGLGAIGRDGVRGLREAAEQAKQLRNNLGDVGGKKPDLKWLDSMSTGLTKASTILGEIGTKLDGLKLSGLTDIAAGTGMVESVLKPADKAGEIQMKDIELGGVYGFSTNSAEMQEMNQQAKELSSKTLFSTKDILGIDTELAHAQISKDKLQKVTPEATYLAEIEVGMGKSSSAGHTAYNFARMAEDAGITNDESKLAKFSDSMYRVINTTHATSESLGETFKYGMPVVKKIGWDENDMLQASAMAAINGMEGSMAGVHIKDYAQRINPFKYLGSASGQKQLSAMADAGLLSGVKTVTTSGGKEKIVGFDNAALLADKDHIKHYSEMIDVLSRKHDEFIAKGVKTQYALEMTDDEIQKMKEHAQEMTGQDLTGGELEWAAMMNHIFGEQGQDFALISSHPEQFAKLNGSMERQKDLHSQIDTIRESYDGQKHILLSNLENLSTEMGNAIMPELTEWMKEMEPMVSSATKWVKANEDLVVSIGKGVAVVGGFTLAMGAAKLVIGGVGSALTPLLNFSKNFIDIVDKQILGPLKKNSAKATVEDTIQTKAINANVVNVYGKAINGGGGSSGVGVDPGVGGNGKASNGGAAEVSKTPTRTARAVEAAGDYAKGAGTRFAKVGVPIAIVAGAYEFATAEPDHKLEAGAKATGEVVGGWAGAEAGAAMGAGIGTFFAPGVGTTIGAAIGGIIGGALGTEAGQRASKAFMDNFVVHPENVLGSVNVGNGSIWDGYGGSGGYAQGKVQVGTPPPATRTQWSSSGTGSFGFNSVPVTANAPLASMQSSVVYNDHSTINNNGGNPSEAVKAWENRNWGGNLSRQQPLFGH</sequence>
<protein>
    <recommendedName>
        <fullName evidence="3">Phage tail tape measure protein domain-containing protein</fullName>
    </recommendedName>
</protein>
<comment type="caution">
    <text evidence="4">The sequence shown here is derived from an EMBL/GenBank/DDBJ whole genome shotgun (WGS) entry which is preliminary data.</text>
</comment>
<evidence type="ECO:0000259" key="3">
    <source>
        <dbReference type="Pfam" id="PF10145"/>
    </source>
</evidence>
<reference evidence="4 5" key="1">
    <citation type="journal article" date="2013" name="Int. J. Syst. Evol. Microbiol.">
        <title>Tumebacillus flagellatus sp. nov., an alpha-amylase/pullulanase-producing bacterium isolated from cassava wastewater.</title>
        <authorList>
            <person name="Wang Q."/>
            <person name="Xie N."/>
            <person name="Qin Y."/>
            <person name="Shen N."/>
            <person name="Zhu J."/>
            <person name="Mi H."/>
            <person name="Huang R."/>
        </authorList>
    </citation>
    <scope>NUCLEOTIDE SEQUENCE [LARGE SCALE GENOMIC DNA]</scope>
    <source>
        <strain evidence="4 5">GST4</strain>
    </source>
</reference>
<evidence type="ECO:0000256" key="2">
    <source>
        <dbReference type="SAM" id="MobiDB-lite"/>
    </source>
</evidence>
<keyword evidence="5" id="KW-1185">Reference proteome</keyword>